<dbReference type="OrthoDB" id="6385243at2"/>
<organism evidence="1 2">
    <name type="scientific">Prosthecobacter fusiformis</name>
    <dbReference type="NCBI Taxonomy" id="48464"/>
    <lineage>
        <taxon>Bacteria</taxon>
        <taxon>Pseudomonadati</taxon>
        <taxon>Verrucomicrobiota</taxon>
        <taxon>Verrucomicrobiia</taxon>
        <taxon>Verrucomicrobiales</taxon>
        <taxon>Verrucomicrobiaceae</taxon>
        <taxon>Prosthecobacter</taxon>
    </lineage>
</organism>
<evidence type="ECO:0000313" key="1">
    <source>
        <dbReference type="EMBL" id="TDU67206.1"/>
    </source>
</evidence>
<gene>
    <name evidence="1" type="ORF">EI77_03408</name>
</gene>
<proteinExistence type="predicted"/>
<evidence type="ECO:0000313" key="2">
    <source>
        <dbReference type="Proteomes" id="UP000295662"/>
    </source>
</evidence>
<dbReference type="AlphaFoldDB" id="A0A4R7RR69"/>
<protein>
    <submittedName>
        <fullName evidence="1">Uncharacterized protein</fullName>
    </submittedName>
</protein>
<sequence>MSAHSIEFSCQTCQVQGSTFLLITGADYLTDSGEKLRVIAEVGHCADCQKFVPIENLSLARAQARLDEVIRNVEQDTQTLVKLRATWAYKLGWRKAEEASVEKNRDYFKNLIPESHFYVDLCKRRQGQARCLNCGSQSVTGSFDLPSYTDLMREGSLPMTAKHPACGGDLVARLSRLRIAHRAPEPRLYNLDGEELVSVSRMFRESWE</sequence>
<dbReference type="Proteomes" id="UP000295662">
    <property type="component" value="Unassembled WGS sequence"/>
</dbReference>
<keyword evidence="2" id="KW-1185">Reference proteome</keyword>
<comment type="caution">
    <text evidence="1">The sequence shown here is derived from an EMBL/GenBank/DDBJ whole genome shotgun (WGS) entry which is preliminary data.</text>
</comment>
<dbReference type="EMBL" id="SOCA01000007">
    <property type="protein sequence ID" value="TDU67206.1"/>
    <property type="molecule type" value="Genomic_DNA"/>
</dbReference>
<name>A0A4R7RR69_9BACT</name>
<reference evidence="1 2" key="1">
    <citation type="submission" date="2019-03" db="EMBL/GenBank/DDBJ databases">
        <title>Genomic Encyclopedia of Archaeal and Bacterial Type Strains, Phase II (KMG-II): from individual species to whole genera.</title>
        <authorList>
            <person name="Goeker M."/>
        </authorList>
    </citation>
    <scope>NUCLEOTIDE SEQUENCE [LARGE SCALE GENOMIC DNA]</scope>
    <source>
        <strain evidence="1 2">ATCC 25309</strain>
    </source>
</reference>
<dbReference type="RefSeq" id="WP_133796427.1">
    <property type="nucleotide sequence ID" value="NZ_SOCA01000007.1"/>
</dbReference>
<accession>A0A4R7RR69</accession>